<feature type="region of interest" description="Disordered" evidence="6">
    <location>
        <begin position="1621"/>
        <end position="1641"/>
    </location>
</feature>
<keyword evidence="3" id="KW-1015">Disulfide bond</keyword>
<dbReference type="PROSITE" id="PS51211">
    <property type="entry name" value="VITELLOGENIN"/>
    <property type="match status" value="1"/>
</dbReference>
<dbReference type="PANTHER" id="PTHR23345">
    <property type="entry name" value="VITELLOGENIN-RELATED"/>
    <property type="match status" value="1"/>
</dbReference>
<dbReference type="PANTHER" id="PTHR23345:SF15">
    <property type="entry name" value="VITELLOGENIN 1-RELATED"/>
    <property type="match status" value="1"/>
</dbReference>
<proteinExistence type="evidence at transcript level"/>
<dbReference type="Pfam" id="PF01347">
    <property type="entry name" value="Vitellogenin_N"/>
    <property type="match status" value="1"/>
</dbReference>
<dbReference type="GO" id="GO:0005319">
    <property type="term" value="F:lipid transporter activity"/>
    <property type="evidence" value="ECO:0007669"/>
    <property type="project" value="InterPro"/>
</dbReference>
<keyword evidence="1 7" id="KW-0732">Signal</keyword>
<dbReference type="Pfam" id="PF09172">
    <property type="entry name" value="Vit_open_b-sht"/>
    <property type="match status" value="1"/>
</dbReference>
<feature type="compositionally biased region" description="Low complexity" evidence="6">
    <location>
        <begin position="378"/>
        <end position="391"/>
    </location>
</feature>
<dbReference type="InterPro" id="IPR001846">
    <property type="entry name" value="VWF_type-D"/>
</dbReference>
<feature type="signal peptide" evidence="7">
    <location>
        <begin position="1"/>
        <end position="18"/>
    </location>
</feature>
<dbReference type="SMART" id="SM01169">
    <property type="entry name" value="DUF1943"/>
    <property type="match status" value="1"/>
</dbReference>
<dbReference type="EMBL" id="EF523567">
    <property type="protein sequence ID" value="ABP63663.1"/>
    <property type="molecule type" value="mRNA"/>
</dbReference>
<accession>A5A3J2</accession>
<feature type="compositionally biased region" description="Basic and acidic residues" evidence="6">
    <location>
        <begin position="337"/>
        <end position="349"/>
    </location>
</feature>
<evidence type="ECO:0000256" key="1">
    <source>
        <dbReference type="ARBA" id="ARBA00022729"/>
    </source>
</evidence>
<evidence type="ECO:0000256" key="6">
    <source>
        <dbReference type="SAM" id="MobiDB-lite"/>
    </source>
</evidence>
<dbReference type="GO" id="GO:0045735">
    <property type="term" value="F:nutrient reservoir activity"/>
    <property type="evidence" value="ECO:0007669"/>
    <property type="project" value="UniProtKB-KW"/>
</dbReference>
<dbReference type="Gene3D" id="2.30.230.10">
    <property type="entry name" value="Lipovitellin, beta-sheet shell regions, chain A"/>
    <property type="match status" value="1"/>
</dbReference>
<dbReference type="SUPFAM" id="SSF56968">
    <property type="entry name" value="Lipovitellin-phosvitin complex, beta-sheet shell regions"/>
    <property type="match status" value="2"/>
</dbReference>
<evidence type="ECO:0000256" key="3">
    <source>
        <dbReference type="ARBA" id="ARBA00023157"/>
    </source>
</evidence>
<evidence type="ECO:0000313" key="10">
    <source>
        <dbReference type="EMBL" id="ABP63663.1"/>
    </source>
</evidence>
<feature type="region of interest" description="Disordered" evidence="6">
    <location>
        <begin position="325"/>
        <end position="398"/>
    </location>
</feature>
<reference evidence="10" key="1">
    <citation type="submission" date="2008-03" db="EMBL/GenBank/DDBJ databases">
        <title>Cloning and analysis of vitellogenin of the wild silkworm (Actias selene Hubner).</title>
        <authorList>
            <person name="Qian C."/>
            <person name="Liu C.L."/>
            <person name="Yin Z.L."/>
        </authorList>
    </citation>
    <scope>NUCLEOTIDE SEQUENCE</scope>
    <source>
        <tissue evidence="10">Fat body</tissue>
    </source>
</reference>
<dbReference type="InterPro" id="IPR011030">
    <property type="entry name" value="Lipovitellin_superhlx_dom"/>
</dbReference>
<evidence type="ECO:0000256" key="5">
    <source>
        <dbReference type="PROSITE-ProRule" id="PRU00557"/>
    </source>
</evidence>
<feature type="domain" description="VWFD" evidence="9">
    <location>
        <begin position="1438"/>
        <end position="1628"/>
    </location>
</feature>
<keyword evidence="2" id="KW-0758">Storage protein</keyword>
<dbReference type="InterPro" id="IPR015819">
    <property type="entry name" value="Lipid_transp_b-sht_shell"/>
</dbReference>
<evidence type="ECO:0000256" key="4">
    <source>
        <dbReference type="ARBA" id="ARBA00023180"/>
    </source>
</evidence>
<feature type="chain" id="PRO_5002677733" evidence="7">
    <location>
        <begin position="19"/>
        <end position="1774"/>
    </location>
</feature>
<organism evidence="10">
    <name type="scientific">Actias selene</name>
    <name type="common">Indian moon moth</name>
    <dbReference type="NCBI Taxonomy" id="37776"/>
    <lineage>
        <taxon>Eukaryota</taxon>
        <taxon>Metazoa</taxon>
        <taxon>Ecdysozoa</taxon>
        <taxon>Arthropoda</taxon>
        <taxon>Hexapoda</taxon>
        <taxon>Insecta</taxon>
        <taxon>Pterygota</taxon>
        <taxon>Neoptera</taxon>
        <taxon>Endopterygota</taxon>
        <taxon>Lepidoptera</taxon>
        <taxon>Glossata</taxon>
        <taxon>Ditrysia</taxon>
        <taxon>Bombycoidea</taxon>
        <taxon>Saturniidae</taxon>
        <taxon>Saturniinae</taxon>
        <taxon>Saturniini</taxon>
        <taxon>Actias</taxon>
    </lineage>
</organism>
<dbReference type="InterPro" id="IPR001747">
    <property type="entry name" value="Vitellogenin_N"/>
</dbReference>
<feature type="compositionally biased region" description="Low complexity" evidence="6">
    <location>
        <begin position="1658"/>
        <end position="1668"/>
    </location>
</feature>
<evidence type="ECO:0000259" key="9">
    <source>
        <dbReference type="PROSITE" id="PS51233"/>
    </source>
</evidence>
<dbReference type="Gene3D" id="2.20.80.10">
    <property type="entry name" value="Lipovitellin-phosvitin complex, chain A, domain 4"/>
    <property type="match status" value="1"/>
</dbReference>
<evidence type="ECO:0000259" key="8">
    <source>
        <dbReference type="PROSITE" id="PS51211"/>
    </source>
</evidence>
<dbReference type="FunFam" id="1.25.10.20:FF:000003">
    <property type="entry name" value="Vitellogenin C"/>
    <property type="match status" value="1"/>
</dbReference>
<feature type="compositionally biased region" description="Basic and acidic residues" evidence="6">
    <location>
        <begin position="1627"/>
        <end position="1640"/>
    </location>
</feature>
<dbReference type="InterPro" id="IPR050733">
    <property type="entry name" value="Vitellogenin/Apolipophorin"/>
</dbReference>
<sequence length="1774" mass="201203">MKLLVLAVVIAAVSSYHGDNNPESNPSPWQVGKAYRYNVKSHTLARLEEGPNSGTAFTANFIIRVKSPGRLQARLENPQHAQINEQLPYERDLPENLKYQPIQNLDKPFEISFEGGRITSLNLPSTISLQHENLLKGLISTLQVDLSTYRNIHGSQDNYDQEQQQGLFRKMETDVTGDCEILYTVSPVASEWRRELPKFASEEDPIEITKSKNYGHCHHRVAYHFGIPEGAEWTGTAHNPEEDQFIRRATVSRILAGKLGPIYKAETTSTVQVHPHLYGKQKAEVHSHVHIELESVEQDSEAEWEKPEGSRTVKNLLYAMSTKQIATHDSSSSSSSESHEHTINEEPKQRSRRSMRASKVGAIQNYISQQKKHRDDSSSSSSSSSSSDSSSAYINDEMPGLNEPVYAALYMSPQTHTDKKQNSVNAQKLLQDIAQQLQNPNNMPKSDFLSKFNILVRLIASMSTEQLSQTSRTIEAGKSSNNNIKKDMWMVYRDAVTQAGTLPAFQQIKSWINAKKIQGEEAAQVVASLSSTLRYPTKEVMIQFFKLARSSEVKDQLYLNTTALIAATRFINMGQVNNYTAHSFYPTHMYGRLARKHDNFVLEQILPPLSEDLKNAIQQQDSVKAQVYIKAIGNLGHPEILKVFAPYLEGQIKVSTYLRTQMVSNLNVLSDQRNRQARAVLYSILRNTAEPYEVRVAAIHNIFISNPTGAMMQAMAEMTYDDPSVHVRSALKSAIECAANLRGPHSWELSRSAQTAQWMLEKNNFGYQYSFKLFNDGFDMENDLEIFSALSHIGSDDSLIPKFLKYSVKSKNTGWNKIQASVSSYKHFAEILKESMFYQQKSKSEHRYSSSKISELLNIKRDQSDPLEASFYVDLANQQRYFTFSEEDLRQLPNDISEYFKKLEKGVEQHYTKILNQAQVSVMFPVAMGMPFIYKYKEPTLIHIQGKAKGEFTRPTKEQPQYSAQMAKEVQFTYARNIDGDVGFMDTISNQHVSVGVVSKLQLNVPVKLDIQVKPKQFKIRAEPLHPEQDSTIVHYSVWPYSAVQKKDSIVPISLDPTSKVVERQRKILSVDTKFGQATSTVFQFQGYSYSTDFKNFGTVFNSPDFITNIASIFSQQDIAMTHFNLRYLAKQSQNMAVTLRAVYDDYYNQKESGELGPAADQADFSPNSEARRQAIAKRVSAGINTAKAQVVDFSATFEGSHKADYVLTAAISESPVDPKVQYALFAGKNSAQHGKSQFNAVGTAKLPRSNALNFLQVLDNDLKTTFEADIKFNHNANVHLQAEAERSKRYTEELQNHPLAKQCAQDIARNNQYTHTCHRMLVLAHAPDYMKLSVNYKDISNAYKNYTYHAYMFAKHLGFWYADVNPIKTSPEGKVEVELEASYFDQTLNASMLSKYGYVRMENLPIPRAAPAALAIYQPFQPQERVANFYTSHQYQPYCSVDGSKIRTFSNRTYDYTLTSSWHVVMQDEPQEHGIGAEVVVLARKPKANQQEVYISYKSETGKDLEIEIQPAPEGSKQPRVNVKTNAKKVSEGELTIYWNDVEQKPLLEYYYQQDGALMLNIEEYKFRTVYDGQRLVVLASENRQSARGICGSMSGEPRDDYLTPEGLVDKPEHYAASYALNDENSDPRTQELKAKAKQEAYQPKNKYTTVLRSDPQWQQQMSASSSSEEDWGSETVYRSRSYDKQRGPCAVKQQVQYYENHGEICITTEQLPACQSHCHGDEYRIQAAQVSCRPKLDHQYRAYRDQIKQGQNPTVTGVPKVKQFKVPTACKA</sequence>
<dbReference type="SMART" id="SM00216">
    <property type="entry name" value="VWD"/>
    <property type="match status" value="1"/>
</dbReference>
<feature type="domain" description="Vitellogenin" evidence="8">
    <location>
        <begin position="29"/>
        <end position="804"/>
    </location>
</feature>
<dbReference type="SUPFAM" id="SSF48431">
    <property type="entry name" value="Lipovitellin-phosvitin complex, superhelical domain"/>
    <property type="match status" value="1"/>
</dbReference>
<dbReference type="InterPro" id="IPR015816">
    <property type="entry name" value="Vitellinogen_b-sht_N"/>
</dbReference>
<feature type="region of interest" description="Disordered" evidence="6">
    <location>
        <begin position="1653"/>
        <end position="1675"/>
    </location>
</feature>
<dbReference type="PROSITE" id="PS51233">
    <property type="entry name" value="VWFD"/>
    <property type="match status" value="1"/>
</dbReference>
<protein>
    <submittedName>
        <fullName evidence="10">Vitellogenin</fullName>
    </submittedName>
</protein>
<gene>
    <name evidence="10" type="primary">vit</name>
</gene>
<comment type="caution">
    <text evidence="5">Lacks conserved residue(s) required for the propagation of feature annotation.</text>
</comment>
<evidence type="ECO:0000256" key="7">
    <source>
        <dbReference type="SAM" id="SignalP"/>
    </source>
</evidence>
<dbReference type="Pfam" id="PF00094">
    <property type="entry name" value="VWD"/>
    <property type="match status" value="1"/>
</dbReference>
<keyword evidence="4" id="KW-0325">Glycoprotein</keyword>
<name>A5A3J2_9NEOP</name>
<dbReference type="Gene3D" id="1.25.10.20">
    <property type="entry name" value="Vitellinogen, superhelical"/>
    <property type="match status" value="1"/>
</dbReference>
<dbReference type="InterPro" id="IPR015255">
    <property type="entry name" value="Vitellinogen_open_b-sht"/>
</dbReference>
<dbReference type="SMART" id="SM00638">
    <property type="entry name" value="LPD_N"/>
    <property type="match status" value="1"/>
</dbReference>
<evidence type="ECO:0000256" key="2">
    <source>
        <dbReference type="ARBA" id="ARBA00022761"/>
    </source>
</evidence>